<reference evidence="1 2" key="1">
    <citation type="submission" date="2023-11" db="EMBL/GenBank/DDBJ databases">
        <authorList>
            <person name="Cook R."/>
            <person name="Crisci M."/>
            <person name="Pye H."/>
            <person name="Adriaenssens E."/>
            <person name="Santini J."/>
        </authorList>
    </citation>
    <scope>NUCLEOTIDE SEQUENCE [LARGE SCALE GENOMIC DNA]</scope>
    <source>
        <strain evidence="1">Lak_Megaphage_RVC_JS4_GC31</strain>
    </source>
</reference>
<sequence length="246" mass="28456">MLLNNLDQNFVIALDFNWFYPDVTQKWMPILERMYLPYITLEDFFNAQIHSINFPGLNSGTVQQQGRLYKIQKRPGYQEDQLIDKQLTLTVKTAESYISYFVARHQFQLFLRLGQLTPLYLPNITVSLLDDGGFETVSYCYQQLTPISIGDLSMSYAARMGQFNTFTWSFVYNYYDVYIRNGKGERELVSREYDPNKDGITEVLDLEKPKYENKVHPGISAKKKVNALQSLARNGGNPIGVTLPKK</sequence>
<evidence type="ECO:0000313" key="2">
    <source>
        <dbReference type="Proteomes" id="UP001349343"/>
    </source>
</evidence>
<proteinExistence type="predicted"/>
<keyword evidence="2" id="KW-1185">Reference proteome</keyword>
<name>A0ABZ0Z0W0_9CAUD</name>
<dbReference type="EMBL" id="OR769222">
    <property type="protein sequence ID" value="WQJ52822.1"/>
    <property type="molecule type" value="Genomic_DNA"/>
</dbReference>
<evidence type="ECO:0000313" key="1">
    <source>
        <dbReference type="EMBL" id="WQJ52822.1"/>
    </source>
</evidence>
<accession>A0ABZ0Z0W0</accession>
<protein>
    <submittedName>
        <fullName evidence="1">Uncharacterized protein</fullName>
    </submittedName>
</protein>
<organism evidence="1 2">
    <name type="scientific">phage Lak_Megaphage_RVC_JS4_GC31</name>
    <dbReference type="NCBI Taxonomy" id="3109228"/>
    <lineage>
        <taxon>Viruses</taxon>
        <taxon>Duplodnaviria</taxon>
        <taxon>Heunggongvirae</taxon>
        <taxon>Uroviricota</taxon>
        <taxon>Caudoviricetes</taxon>
        <taxon>Caudoviricetes code 15 clade</taxon>
    </lineage>
</organism>
<dbReference type="Proteomes" id="UP001349343">
    <property type="component" value="Segment"/>
</dbReference>